<organism evidence="4 5">
    <name type="scientific">Amorphotheca resinae ATCC 22711</name>
    <dbReference type="NCBI Taxonomy" id="857342"/>
    <lineage>
        <taxon>Eukaryota</taxon>
        <taxon>Fungi</taxon>
        <taxon>Dikarya</taxon>
        <taxon>Ascomycota</taxon>
        <taxon>Pezizomycotina</taxon>
        <taxon>Leotiomycetes</taxon>
        <taxon>Helotiales</taxon>
        <taxon>Amorphothecaceae</taxon>
        <taxon>Amorphotheca</taxon>
    </lineage>
</organism>
<evidence type="ECO:0000256" key="2">
    <source>
        <dbReference type="SAM" id="MobiDB-lite"/>
    </source>
</evidence>
<dbReference type="EMBL" id="KZ679008">
    <property type="protein sequence ID" value="PSS22723.1"/>
    <property type="molecule type" value="Genomic_DNA"/>
</dbReference>
<sequence length="200" mass="22483">MAIDFNQPCTKVIPPTKLAHIVLRTGKFEQMVSFYKTFLGAEATYENSFISFLTYDEEHHRIAIISVPGTGLKQRELAGLEHIAFTFDSLETLCLAYRQRKAKGILPIWSVNHGPTTSIYYQDPDGNQIETQVDNFDTVAAADEFMASKEFAENPIGVDFDPEDLIKKLEQEQDQTLLKKRPNIGPRALDTVPPPPPISV</sequence>
<dbReference type="InterPro" id="IPR037523">
    <property type="entry name" value="VOC_core"/>
</dbReference>
<dbReference type="GeneID" id="36576074"/>
<gene>
    <name evidence="4" type="ORF">M430DRAFT_48362</name>
</gene>
<dbReference type="AlphaFoldDB" id="A0A2T3B784"/>
<dbReference type="PROSITE" id="PS51819">
    <property type="entry name" value="VOC"/>
    <property type="match status" value="1"/>
</dbReference>
<name>A0A2T3B784_AMORE</name>
<protein>
    <recommendedName>
        <fullName evidence="3">VOC domain-containing protein</fullName>
    </recommendedName>
</protein>
<dbReference type="InterPro" id="IPR050383">
    <property type="entry name" value="GlyoxalaseI/FosfomycinResist"/>
</dbReference>
<feature type="region of interest" description="Disordered" evidence="2">
    <location>
        <begin position="177"/>
        <end position="200"/>
    </location>
</feature>
<feature type="domain" description="VOC" evidence="3">
    <location>
        <begin position="17"/>
        <end position="134"/>
    </location>
</feature>
<dbReference type="PANTHER" id="PTHR21366:SF14">
    <property type="entry name" value="GLYOXALASE DOMAIN-CONTAINING PROTEIN 5"/>
    <property type="match status" value="1"/>
</dbReference>
<evidence type="ECO:0000256" key="1">
    <source>
        <dbReference type="ARBA" id="ARBA00010363"/>
    </source>
</evidence>
<keyword evidence="5" id="KW-1185">Reference proteome</keyword>
<dbReference type="SUPFAM" id="SSF54593">
    <property type="entry name" value="Glyoxalase/Bleomycin resistance protein/Dihydroxybiphenyl dioxygenase"/>
    <property type="match status" value="1"/>
</dbReference>
<dbReference type="Proteomes" id="UP000241818">
    <property type="component" value="Unassembled WGS sequence"/>
</dbReference>
<dbReference type="InParanoid" id="A0A2T3B784"/>
<comment type="similarity">
    <text evidence="1">Belongs to the glyoxalase I family.</text>
</comment>
<dbReference type="InterPro" id="IPR004360">
    <property type="entry name" value="Glyas_Fos-R_dOase_dom"/>
</dbReference>
<reference evidence="4 5" key="1">
    <citation type="journal article" date="2018" name="New Phytol.">
        <title>Comparative genomics and transcriptomics depict ericoid mycorrhizal fungi as versatile saprotrophs and plant mutualists.</title>
        <authorList>
            <person name="Martino E."/>
            <person name="Morin E."/>
            <person name="Grelet G.A."/>
            <person name="Kuo A."/>
            <person name="Kohler A."/>
            <person name="Daghino S."/>
            <person name="Barry K.W."/>
            <person name="Cichocki N."/>
            <person name="Clum A."/>
            <person name="Dockter R.B."/>
            <person name="Hainaut M."/>
            <person name="Kuo R.C."/>
            <person name="LaButti K."/>
            <person name="Lindahl B.D."/>
            <person name="Lindquist E.A."/>
            <person name="Lipzen A."/>
            <person name="Khouja H.R."/>
            <person name="Magnuson J."/>
            <person name="Murat C."/>
            <person name="Ohm R.A."/>
            <person name="Singer S.W."/>
            <person name="Spatafora J.W."/>
            <person name="Wang M."/>
            <person name="Veneault-Fourrey C."/>
            <person name="Henrissat B."/>
            <person name="Grigoriev I.V."/>
            <person name="Martin F.M."/>
            <person name="Perotto S."/>
        </authorList>
    </citation>
    <scope>NUCLEOTIDE SEQUENCE [LARGE SCALE GENOMIC DNA]</scope>
    <source>
        <strain evidence="4 5">ATCC 22711</strain>
    </source>
</reference>
<dbReference type="InterPro" id="IPR029068">
    <property type="entry name" value="Glyas_Bleomycin-R_OHBP_Dase"/>
</dbReference>
<evidence type="ECO:0000313" key="4">
    <source>
        <dbReference type="EMBL" id="PSS22723.1"/>
    </source>
</evidence>
<dbReference type="PANTHER" id="PTHR21366">
    <property type="entry name" value="GLYOXALASE FAMILY PROTEIN"/>
    <property type="match status" value="1"/>
</dbReference>
<dbReference type="RefSeq" id="XP_024722769.1">
    <property type="nucleotide sequence ID" value="XM_024867993.1"/>
</dbReference>
<accession>A0A2T3B784</accession>
<proteinExistence type="inferred from homology"/>
<dbReference type="OrthoDB" id="5371818at2759"/>
<evidence type="ECO:0000259" key="3">
    <source>
        <dbReference type="PROSITE" id="PS51819"/>
    </source>
</evidence>
<dbReference type="Gene3D" id="3.10.180.10">
    <property type="entry name" value="2,3-Dihydroxybiphenyl 1,2-Dioxygenase, domain 1"/>
    <property type="match status" value="1"/>
</dbReference>
<evidence type="ECO:0000313" key="5">
    <source>
        <dbReference type="Proteomes" id="UP000241818"/>
    </source>
</evidence>
<dbReference type="Pfam" id="PF00903">
    <property type="entry name" value="Glyoxalase"/>
    <property type="match status" value="1"/>
</dbReference>